<dbReference type="Gene3D" id="1.10.10.10">
    <property type="entry name" value="Winged helix-like DNA-binding domain superfamily/Winged helix DNA-binding domain"/>
    <property type="match status" value="1"/>
</dbReference>
<dbReference type="SUPFAM" id="SSF46785">
    <property type="entry name" value="Winged helix' DNA-binding domain"/>
    <property type="match status" value="1"/>
</dbReference>
<dbReference type="InterPro" id="IPR052509">
    <property type="entry name" value="Metal_resp_DNA-bind_regulator"/>
</dbReference>
<name>A0A4Y8PYX1_9BACL</name>
<organism evidence="3 4">
    <name type="scientific">Paenibacillus athensensis</name>
    <dbReference type="NCBI Taxonomy" id="1967502"/>
    <lineage>
        <taxon>Bacteria</taxon>
        <taxon>Bacillati</taxon>
        <taxon>Bacillota</taxon>
        <taxon>Bacilli</taxon>
        <taxon>Bacillales</taxon>
        <taxon>Paenibacillaceae</taxon>
        <taxon>Paenibacillus</taxon>
    </lineage>
</organism>
<dbReference type="EMBL" id="MYFO01000021">
    <property type="protein sequence ID" value="TFE86070.1"/>
    <property type="molecule type" value="Genomic_DNA"/>
</dbReference>
<dbReference type="InterPro" id="IPR018309">
    <property type="entry name" value="Tscrpt_reg_PadR_C"/>
</dbReference>
<protein>
    <submittedName>
        <fullName evidence="3">PadR family transcriptional regulator</fullName>
    </submittedName>
</protein>
<sequence length="205" mass="23851">MSMRLLILGLLMEREQHPYEMRQTIKNRNWNECFKLRDGSLYYAVDQLREEQLIEVSEVVAVPGEKRPDKTIYRITPAGKAAFLELMYRQMDQSSYPQQPFFLTLPFIRHSEPEKVKALIAEQLEACRQRVERTKALLELKKAFLPRGSAMMIEGFVHFGEAEAAWLAQLLEEARAGTLFQGSQWTLEQIQAYMQTATEHAQQPK</sequence>
<evidence type="ECO:0000259" key="1">
    <source>
        <dbReference type="Pfam" id="PF03551"/>
    </source>
</evidence>
<dbReference type="Pfam" id="PF03551">
    <property type="entry name" value="PadR"/>
    <property type="match status" value="1"/>
</dbReference>
<dbReference type="Pfam" id="PF10400">
    <property type="entry name" value="Vir_act_alpha_C"/>
    <property type="match status" value="1"/>
</dbReference>
<accession>A0A4Y8PYX1</accession>
<comment type="caution">
    <text evidence="3">The sequence shown here is derived from an EMBL/GenBank/DDBJ whole genome shotgun (WGS) entry which is preliminary data.</text>
</comment>
<dbReference type="OrthoDB" id="9808762at2"/>
<keyword evidence="4" id="KW-1185">Reference proteome</keyword>
<dbReference type="InterPro" id="IPR005149">
    <property type="entry name" value="Tscrpt_reg_PadR_N"/>
</dbReference>
<evidence type="ECO:0000259" key="2">
    <source>
        <dbReference type="Pfam" id="PF10400"/>
    </source>
</evidence>
<dbReference type="Proteomes" id="UP000298246">
    <property type="component" value="Unassembled WGS sequence"/>
</dbReference>
<dbReference type="AlphaFoldDB" id="A0A4Y8PYX1"/>
<gene>
    <name evidence="3" type="ORF">B5M42_15730</name>
</gene>
<dbReference type="InterPro" id="IPR036388">
    <property type="entry name" value="WH-like_DNA-bd_sf"/>
</dbReference>
<dbReference type="PANTHER" id="PTHR33169">
    <property type="entry name" value="PADR-FAMILY TRANSCRIPTIONAL REGULATOR"/>
    <property type="match status" value="1"/>
</dbReference>
<dbReference type="InterPro" id="IPR036390">
    <property type="entry name" value="WH_DNA-bd_sf"/>
</dbReference>
<feature type="domain" description="Transcription regulator PadR N-terminal" evidence="1">
    <location>
        <begin position="7"/>
        <end position="83"/>
    </location>
</feature>
<evidence type="ECO:0000313" key="3">
    <source>
        <dbReference type="EMBL" id="TFE86070.1"/>
    </source>
</evidence>
<reference evidence="3 4" key="1">
    <citation type="submission" date="2017-03" db="EMBL/GenBank/DDBJ databases">
        <title>Isolation of Levoglucosan Utilizing Bacteria.</title>
        <authorList>
            <person name="Arya A.S."/>
        </authorList>
    </citation>
    <scope>NUCLEOTIDE SEQUENCE [LARGE SCALE GENOMIC DNA]</scope>
    <source>
        <strain evidence="3 4">MEC069</strain>
    </source>
</reference>
<dbReference type="RefSeq" id="WP_134754503.1">
    <property type="nucleotide sequence ID" value="NZ_MYFO02000005.1"/>
</dbReference>
<feature type="domain" description="Transcription regulator PadR C-terminal" evidence="2">
    <location>
        <begin position="101"/>
        <end position="173"/>
    </location>
</feature>
<proteinExistence type="predicted"/>
<dbReference type="PANTHER" id="PTHR33169:SF14">
    <property type="entry name" value="TRANSCRIPTIONAL REGULATOR RV3488"/>
    <property type="match status" value="1"/>
</dbReference>
<evidence type="ECO:0000313" key="4">
    <source>
        <dbReference type="Proteomes" id="UP000298246"/>
    </source>
</evidence>